<keyword evidence="4" id="KW-1185">Reference proteome</keyword>
<dbReference type="Pfam" id="PF00378">
    <property type="entry name" value="ECH_1"/>
    <property type="match status" value="1"/>
</dbReference>
<name>A0A9D2WQG9_9FIRM</name>
<keyword evidence="2 3" id="KW-0456">Lyase</keyword>
<dbReference type="InterPro" id="IPR001753">
    <property type="entry name" value="Enoyl-CoA_hydra/iso"/>
</dbReference>
<dbReference type="Proteomes" id="UP000798488">
    <property type="component" value="Unassembled WGS sequence"/>
</dbReference>
<evidence type="ECO:0000313" key="4">
    <source>
        <dbReference type="Proteomes" id="UP000798488"/>
    </source>
</evidence>
<dbReference type="EMBL" id="LSRS01000003">
    <property type="protein sequence ID" value="KAF1085757.1"/>
    <property type="molecule type" value="Genomic_DNA"/>
</dbReference>
<reference evidence="3" key="1">
    <citation type="submission" date="2016-02" db="EMBL/GenBank/DDBJ databases">
        <title>Draft Genome Sequence of Sporotomaculum syntrophicum Strain FB, a Syntrophic Benzoate Degrader.</title>
        <authorList>
            <person name="Nobu M.K."/>
            <person name="Narihiro T."/>
            <person name="Qiu Y.-L."/>
            <person name="Ohashi A."/>
            <person name="Liu W.-T."/>
            <person name="Yuji S."/>
        </authorList>
    </citation>
    <scope>NUCLEOTIDE SEQUENCE</scope>
    <source>
        <strain evidence="3">FB</strain>
    </source>
</reference>
<dbReference type="PANTHER" id="PTHR11941:SF54">
    <property type="entry name" value="ENOYL-COA HYDRATASE, MITOCHONDRIAL"/>
    <property type="match status" value="1"/>
</dbReference>
<protein>
    <submittedName>
        <fullName evidence="3">Cyclohexa-1,5-dienecarbonyl-CoA hydratase</fullName>
        <ecNumber evidence="3">4.2.1.100</ecNumber>
    </submittedName>
</protein>
<evidence type="ECO:0000256" key="1">
    <source>
        <dbReference type="ARBA" id="ARBA00005254"/>
    </source>
</evidence>
<accession>A0A9D2WQG9</accession>
<evidence type="ECO:0000313" key="3">
    <source>
        <dbReference type="EMBL" id="KAF1085757.1"/>
    </source>
</evidence>
<dbReference type="EC" id="4.2.1.100" evidence="3"/>
<dbReference type="CDD" id="cd06558">
    <property type="entry name" value="crotonase-like"/>
    <property type="match status" value="1"/>
</dbReference>
<dbReference type="GO" id="GO:0018823">
    <property type="term" value="F:cyclohexa-1,5-dienecarbonyl-CoA hydratase activity"/>
    <property type="evidence" value="ECO:0007669"/>
    <property type="project" value="UniProtKB-EC"/>
</dbReference>
<dbReference type="RefSeq" id="WP_161822181.1">
    <property type="nucleotide sequence ID" value="NZ_LSRS01000003.1"/>
</dbReference>
<comment type="similarity">
    <text evidence="1">Belongs to the enoyl-CoA hydratase/isomerase family.</text>
</comment>
<dbReference type="OrthoDB" id="9775794at2"/>
<comment type="caution">
    <text evidence="3">The sequence shown here is derived from an EMBL/GenBank/DDBJ whole genome shotgun (WGS) entry which is preliminary data.</text>
</comment>
<evidence type="ECO:0000256" key="2">
    <source>
        <dbReference type="ARBA" id="ARBA00023239"/>
    </source>
</evidence>
<proteinExistence type="inferred from homology"/>
<organism evidence="3 4">
    <name type="scientific">Sporotomaculum syntrophicum</name>
    <dbReference type="NCBI Taxonomy" id="182264"/>
    <lineage>
        <taxon>Bacteria</taxon>
        <taxon>Bacillati</taxon>
        <taxon>Bacillota</taxon>
        <taxon>Clostridia</taxon>
        <taxon>Eubacteriales</taxon>
        <taxon>Desulfallaceae</taxon>
        <taxon>Sporotomaculum</taxon>
    </lineage>
</organism>
<dbReference type="Gene3D" id="1.10.12.10">
    <property type="entry name" value="Lyase 2-enoyl-coa Hydratase, Chain A, domain 2"/>
    <property type="match status" value="1"/>
</dbReference>
<dbReference type="AlphaFoldDB" id="A0A9D2WQG9"/>
<gene>
    <name evidence="3" type="primary">dch_2</name>
    <name evidence="3" type="ORF">SPSYN_01905</name>
</gene>
<dbReference type="GO" id="GO:0006635">
    <property type="term" value="P:fatty acid beta-oxidation"/>
    <property type="evidence" value="ECO:0007669"/>
    <property type="project" value="TreeGrafter"/>
</dbReference>
<dbReference type="InterPro" id="IPR029045">
    <property type="entry name" value="ClpP/crotonase-like_dom_sf"/>
</dbReference>
<dbReference type="PANTHER" id="PTHR11941">
    <property type="entry name" value="ENOYL-COA HYDRATASE-RELATED"/>
    <property type="match status" value="1"/>
</dbReference>
<dbReference type="Gene3D" id="3.90.226.10">
    <property type="entry name" value="2-enoyl-CoA Hydratase, Chain A, domain 1"/>
    <property type="match status" value="1"/>
</dbReference>
<dbReference type="InterPro" id="IPR014748">
    <property type="entry name" value="Enoyl-CoA_hydra_C"/>
</dbReference>
<sequence length="254" mass="27574">MSYKFIKTNNADGLITITLDNPPLNVLTIPMMEELADAFVWAKGQTGNIILLDAAGKAFSAGVDVADHTPDKVDRMIEVFDSIFHNMYDNDKPIVCAVNGAALGGGYELVLFADMVVASEKAKLGQPEIQVGVFPPLASYMLPRLTSMPHAYELILSGEVIDAARADKLGLVNAVLPADNFAEGVKEFCKKFMSLSPVVLAYTKKAMKAGLNKGFIEGLKAIDDIYLNELMPTADAKEGLNAFMEKRKPVWQGK</sequence>
<dbReference type="SUPFAM" id="SSF52096">
    <property type="entry name" value="ClpP/crotonase"/>
    <property type="match status" value="1"/>
</dbReference>